<dbReference type="KEGG" id="mcha:111013500"/>
<evidence type="ECO:0000313" key="2">
    <source>
        <dbReference type="RefSeq" id="XP_022143639.1"/>
    </source>
</evidence>
<dbReference type="RefSeq" id="XP_022143639.1">
    <property type="nucleotide sequence ID" value="XM_022287947.1"/>
</dbReference>
<dbReference type="GeneID" id="111013500"/>
<dbReference type="InterPro" id="IPR021109">
    <property type="entry name" value="Peptidase_aspartic_dom_sf"/>
</dbReference>
<dbReference type="PANTHER" id="PTHR33067:SF9">
    <property type="entry name" value="RNA-DIRECTED DNA POLYMERASE"/>
    <property type="match status" value="1"/>
</dbReference>
<dbReference type="Proteomes" id="UP000504603">
    <property type="component" value="Unplaced"/>
</dbReference>
<sequence length="367" mass="41179">MVALTKCSSDALGNPLPVKCKDPGSLTIPCSIGGKNLGRALCDLEASINLMPVPVFKKLNIGEIRPTSVTSQLADRSIKKPERKIEYVLVKVDKFIFPADFIILDYEADLEVSIILERPCFAIRHTILNVRKGNITMKVNDEQITFNVLDVRRLPDEVEDCSAIGAIMEELQEMIVEDLEADLEAAEKEAGVILPSFEHFEHFQPTIADLKYKRAIGWTITDIRGISPTFCMHKIILEEEATNSIECQMRLNPKMKEVVKKEIIKLLNAGVIYLISDSSWVSPVQCVPKKDWAIKLDDALWAYRTAYKTLLSMSPYHIVFGKLKSRWSGSFVVEHVYPHGTVDLRGSKGNIFKDQDPTLVKFASGAI</sequence>
<dbReference type="InterPro" id="IPR043502">
    <property type="entry name" value="DNA/RNA_pol_sf"/>
</dbReference>
<dbReference type="PANTHER" id="PTHR33067">
    <property type="entry name" value="RNA-DIRECTED DNA POLYMERASE-RELATED"/>
    <property type="match status" value="1"/>
</dbReference>
<dbReference type="CDD" id="cd00303">
    <property type="entry name" value="retropepsin_like"/>
    <property type="match status" value="1"/>
</dbReference>
<gene>
    <name evidence="2" type="primary">LOC111013500</name>
</gene>
<keyword evidence="1" id="KW-1185">Reference proteome</keyword>
<dbReference type="Gene3D" id="3.10.10.10">
    <property type="entry name" value="HIV Type 1 Reverse Transcriptase, subunit A, domain 1"/>
    <property type="match status" value="1"/>
</dbReference>
<evidence type="ECO:0000313" key="1">
    <source>
        <dbReference type="Proteomes" id="UP000504603"/>
    </source>
</evidence>
<reference evidence="2" key="1">
    <citation type="submission" date="2025-08" db="UniProtKB">
        <authorList>
            <consortium name="RefSeq"/>
        </authorList>
    </citation>
    <scope>IDENTIFICATION</scope>
    <source>
        <strain evidence="2">OHB3-1</strain>
    </source>
</reference>
<proteinExistence type="predicted"/>
<dbReference type="OrthoDB" id="778454at2759"/>
<dbReference type="Gene3D" id="2.40.70.10">
    <property type="entry name" value="Acid Proteases"/>
    <property type="match status" value="1"/>
</dbReference>
<accession>A0A6J1CPX1</accession>
<protein>
    <submittedName>
        <fullName evidence="2">Uncharacterized protein LOC111013500</fullName>
    </submittedName>
</protein>
<dbReference type="SUPFAM" id="SSF56672">
    <property type="entry name" value="DNA/RNA polymerases"/>
    <property type="match status" value="1"/>
</dbReference>
<dbReference type="AlphaFoldDB" id="A0A6J1CPX1"/>
<organism evidence="1 2">
    <name type="scientific">Momordica charantia</name>
    <name type="common">Bitter gourd</name>
    <name type="synonym">Balsam pear</name>
    <dbReference type="NCBI Taxonomy" id="3673"/>
    <lineage>
        <taxon>Eukaryota</taxon>
        <taxon>Viridiplantae</taxon>
        <taxon>Streptophyta</taxon>
        <taxon>Embryophyta</taxon>
        <taxon>Tracheophyta</taxon>
        <taxon>Spermatophyta</taxon>
        <taxon>Magnoliopsida</taxon>
        <taxon>eudicotyledons</taxon>
        <taxon>Gunneridae</taxon>
        <taxon>Pentapetalae</taxon>
        <taxon>rosids</taxon>
        <taxon>fabids</taxon>
        <taxon>Cucurbitales</taxon>
        <taxon>Cucurbitaceae</taxon>
        <taxon>Momordiceae</taxon>
        <taxon>Momordica</taxon>
    </lineage>
</organism>
<name>A0A6J1CPX1_MOMCH</name>